<reference evidence="2" key="1">
    <citation type="submission" date="2020-08" db="EMBL/GenBank/DDBJ databases">
        <authorList>
            <person name="Hu Y."/>
            <person name="Nguyen S.V."/>
            <person name="Li F."/>
            <person name="Fanning S."/>
        </authorList>
    </citation>
    <scope>NUCLEOTIDE SEQUENCE</scope>
    <source>
        <strain evidence="2">SYSU D8009</strain>
    </source>
</reference>
<dbReference type="InterPro" id="IPR002376">
    <property type="entry name" value="Formyl_transf_N"/>
</dbReference>
<evidence type="ECO:0000313" key="3">
    <source>
        <dbReference type="Proteomes" id="UP000600101"/>
    </source>
</evidence>
<dbReference type="Pfam" id="PF00551">
    <property type="entry name" value="Formyl_trans_N"/>
    <property type="match status" value="1"/>
</dbReference>
<dbReference type="EMBL" id="JACOMF010000022">
    <property type="protein sequence ID" value="MBC4017061.1"/>
    <property type="molecule type" value="Genomic_DNA"/>
</dbReference>
<evidence type="ECO:0000259" key="1">
    <source>
        <dbReference type="Pfam" id="PF00551"/>
    </source>
</evidence>
<dbReference type="SUPFAM" id="SSF53328">
    <property type="entry name" value="Formyltransferase"/>
    <property type="match status" value="1"/>
</dbReference>
<dbReference type="Proteomes" id="UP000600101">
    <property type="component" value="Unassembled WGS sequence"/>
</dbReference>
<dbReference type="InterPro" id="IPR036477">
    <property type="entry name" value="Formyl_transf_N_sf"/>
</dbReference>
<keyword evidence="2" id="KW-0808">Transferase</keyword>
<dbReference type="GO" id="GO:0004479">
    <property type="term" value="F:methionyl-tRNA formyltransferase activity"/>
    <property type="evidence" value="ECO:0007669"/>
    <property type="project" value="TreeGrafter"/>
</dbReference>
<dbReference type="RefSeq" id="WP_186771827.1">
    <property type="nucleotide sequence ID" value="NZ_JACOMF010000022.1"/>
</dbReference>
<organism evidence="2 3">
    <name type="scientific">Siccirubricoccus deserti</name>
    <dbReference type="NCBI Taxonomy" id="2013562"/>
    <lineage>
        <taxon>Bacteria</taxon>
        <taxon>Pseudomonadati</taxon>
        <taxon>Pseudomonadota</taxon>
        <taxon>Alphaproteobacteria</taxon>
        <taxon>Acetobacterales</taxon>
        <taxon>Roseomonadaceae</taxon>
        <taxon>Siccirubricoccus</taxon>
    </lineage>
</organism>
<dbReference type="PANTHER" id="PTHR11138">
    <property type="entry name" value="METHIONYL-TRNA FORMYLTRANSFERASE"/>
    <property type="match status" value="1"/>
</dbReference>
<name>A0A9X0QZT2_9PROT</name>
<comment type="caution">
    <text evidence="2">The sequence shown here is derived from an EMBL/GenBank/DDBJ whole genome shotgun (WGS) entry which is preliminary data.</text>
</comment>
<protein>
    <submittedName>
        <fullName evidence="2">Formyl transferase</fullName>
    </submittedName>
</protein>
<dbReference type="GO" id="GO:0005829">
    <property type="term" value="C:cytosol"/>
    <property type="evidence" value="ECO:0007669"/>
    <property type="project" value="TreeGrafter"/>
</dbReference>
<proteinExistence type="predicted"/>
<dbReference type="Gene3D" id="3.40.50.170">
    <property type="entry name" value="Formyl transferase, N-terminal domain"/>
    <property type="match status" value="1"/>
</dbReference>
<sequence length="268" mass="28321">MRIALLTLESALSAAAVGAFLRDHGSGVALIGRSVLFRPGAGGPLRQAWRHLRRSGPRLLPYLWVNYGLPDLLGRLRRRLGQPGDLARFARRRGIPLVEVAEVNAPSFREALRQARADIIVTFHFDQILSAETLAAVPFGGVNLHPSLLPHHRGPVPTIWARAEVPTRFGVTVHRLAPRIDAGAILAQRAVALAERSTASAAARALHAAGVPLLASTLHALAGGAAPAREVIPLPYCPFPSPAVLRAAAAQGGLVDAADLRAALGVRA</sequence>
<keyword evidence="3" id="KW-1185">Reference proteome</keyword>
<dbReference type="AlphaFoldDB" id="A0A9X0QZT2"/>
<dbReference type="PANTHER" id="PTHR11138:SF5">
    <property type="entry name" value="METHIONYL-TRNA FORMYLTRANSFERASE, MITOCHONDRIAL"/>
    <property type="match status" value="1"/>
</dbReference>
<feature type="domain" description="Formyl transferase N-terminal" evidence="1">
    <location>
        <begin position="102"/>
        <end position="215"/>
    </location>
</feature>
<accession>A0A9X0QZT2</accession>
<evidence type="ECO:0000313" key="2">
    <source>
        <dbReference type="EMBL" id="MBC4017061.1"/>
    </source>
</evidence>
<gene>
    <name evidence="2" type="ORF">H7965_17240</name>
</gene>